<dbReference type="Proteomes" id="UP000002499">
    <property type="component" value="Unassembled WGS sequence"/>
</dbReference>
<dbReference type="InterPro" id="IPR014710">
    <property type="entry name" value="RmlC-like_jellyroll"/>
</dbReference>
<feature type="binding site" evidence="12">
    <location>
        <position position="120"/>
    </location>
    <ligand>
        <name>Zn(2+)</name>
        <dbReference type="ChEBI" id="CHEBI:29105"/>
    </ligand>
</feature>
<dbReference type="AlphaFoldDB" id="E9ECX2"/>
<dbReference type="GO" id="GO:0005975">
    <property type="term" value="P:carbohydrate metabolic process"/>
    <property type="evidence" value="ECO:0007669"/>
    <property type="project" value="InterPro"/>
</dbReference>
<evidence type="ECO:0000259" key="13">
    <source>
        <dbReference type="Pfam" id="PF20511"/>
    </source>
</evidence>
<gene>
    <name evidence="14" type="ORF">MAC_07720</name>
</gene>
<evidence type="ECO:0000313" key="15">
    <source>
        <dbReference type="Proteomes" id="UP000002499"/>
    </source>
</evidence>
<dbReference type="EMBL" id="GL698552">
    <property type="protein sequence ID" value="EFY86266.1"/>
    <property type="molecule type" value="Genomic_DNA"/>
</dbReference>
<dbReference type="Pfam" id="PF20511">
    <property type="entry name" value="PMI_typeI_cat"/>
    <property type="match status" value="1"/>
</dbReference>
<dbReference type="InParanoid" id="E9ECX2"/>
<evidence type="ECO:0000256" key="12">
    <source>
        <dbReference type="PIRSR" id="PIRSR001480-2"/>
    </source>
</evidence>
<dbReference type="InterPro" id="IPR016305">
    <property type="entry name" value="Mannose-6-P_Isomerase"/>
</dbReference>
<dbReference type="KEGG" id="maw:19252031"/>
<accession>E9ECX2</accession>
<evidence type="ECO:0000256" key="2">
    <source>
        <dbReference type="ARBA" id="ARBA00002564"/>
    </source>
</evidence>
<dbReference type="Gene3D" id="2.60.120.10">
    <property type="entry name" value="Jelly Rolls"/>
    <property type="match status" value="2"/>
</dbReference>
<dbReference type="PANTHER" id="PTHR10309:SF4">
    <property type="entry name" value="MANNOSE-6-PHOSPHATE ISOMERASE"/>
    <property type="match status" value="1"/>
</dbReference>
<dbReference type="InterPro" id="IPR001250">
    <property type="entry name" value="Man6P_Isoase-1"/>
</dbReference>
<dbReference type="Gene3D" id="1.10.441.10">
    <property type="entry name" value="Phosphomannose Isomerase, domain 2"/>
    <property type="match status" value="1"/>
</dbReference>
<keyword evidence="9 14" id="KW-0413">Isomerase</keyword>
<evidence type="ECO:0000256" key="6">
    <source>
        <dbReference type="ARBA" id="ARBA00018236"/>
    </source>
</evidence>
<dbReference type="eggNOG" id="KOG2757">
    <property type="taxonomic scope" value="Eukaryota"/>
</dbReference>
<dbReference type="GeneID" id="19252031"/>
<feature type="binding site" evidence="12">
    <location>
        <position position="122"/>
    </location>
    <ligand>
        <name>Zn(2+)</name>
        <dbReference type="ChEBI" id="CHEBI:29105"/>
    </ligand>
</feature>
<sequence>MTPDQGEKVTMATVARLFQLSGTCNNYPWGKRGRESLAARLCEKTPGTGFTIDNNQYYSEMWFGDYPDFPARDLETGQTLAELLKSHKETLLGSYSTDKFGDHLPFLPKILSIGKALPLQIHPNKVLAAQLHKQNPEKFSDSNHKPEIAVALSRFELFAGWRDVNQISALFNMPSLRRFIPSGTDAWHAETLRDIVRYILKADEQTVQNIEEDLKLQSREDIVQKLGYPSSMFELIQRLQSQYSATDPGLLVAILCMNYLVLEPGEAVFIPADGVHCYLSGDIVECMARSNNMLSGGLCPVADRDSIDLFSDTLRIDSSTRVDNLRLPAKPSDAGAGRHTLVYQPHIDEFDLLRIDMLAGEGELVWKHKGPTVAIAVSGEGTILGDGKELVVKSGFIFFIAAETTTMLRSTGALQIYAAVIR</sequence>
<dbReference type="HOGENOM" id="CLU_026967_0_1_1"/>
<evidence type="ECO:0000256" key="7">
    <source>
        <dbReference type="ARBA" id="ARBA00022723"/>
    </source>
</evidence>
<evidence type="ECO:0000313" key="14">
    <source>
        <dbReference type="EMBL" id="EFY86266.1"/>
    </source>
</evidence>
<proteinExistence type="inferred from homology"/>
<dbReference type="PANTHER" id="PTHR10309">
    <property type="entry name" value="MANNOSE-6-PHOSPHATE ISOMERASE"/>
    <property type="match status" value="1"/>
</dbReference>
<evidence type="ECO:0000256" key="3">
    <source>
        <dbReference type="ARBA" id="ARBA00004666"/>
    </source>
</evidence>
<evidence type="ECO:0000256" key="8">
    <source>
        <dbReference type="ARBA" id="ARBA00022833"/>
    </source>
</evidence>
<dbReference type="OrthoDB" id="6605218at2759"/>
<keyword evidence="7 12" id="KW-0479">Metal-binding</keyword>
<organism evidence="15">
    <name type="scientific">Metarhizium acridum (strain CQMa 102)</name>
    <dbReference type="NCBI Taxonomy" id="655827"/>
    <lineage>
        <taxon>Eukaryota</taxon>
        <taxon>Fungi</taxon>
        <taxon>Dikarya</taxon>
        <taxon>Ascomycota</taxon>
        <taxon>Pezizomycotina</taxon>
        <taxon>Sordariomycetes</taxon>
        <taxon>Hypocreomycetidae</taxon>
        <taxon>Hypocreales</taxon>
        <taxon>Clavicipitaceae</taxon>
        <taxon>Metarhizium</taxon>
    </lineage>
</organism>
<dbReference type="GO" id="GO:0005829">
    <property type="term" value="C:cytosol"/>
    <property type="evidence" value="ECO:0007669"/>
    <property type="project" value="TreeGrafter"/>
</dbReference>
<keyword evidence="8 12" id="KW-0862">Zinc</keyword>
<dbReference type="SUPFAM" id="SSF51182">
    <property type="entry name" value="RmlC-like cupins"/>
    <property type="match status" value="1"/>
</dbReference>
<evidence type="ECO:0000256" key="4">
    <source>
        <dbReference type="ARBA" id="ARBA00010772"/>
    </source>
</evidence>
<dbReference type="InterPro" id="IPR011051">
    <property type="entry name" value="RmlC_Cupin_sf"/>
</dbReference>
<keyword evidence="15" id="KW-1185">Reference proteome</keyword>
<dbReference type="UniPathway" id="UPA00126">
    <property type="reaction ID" value="UER00423"/>
</dbReference>
<dbReference type="PRINTS" id="PR00714">
    <property type="entry name" value="MAN6PISMRASE"/>
</dbReference>
<comment type="similarity">
    <text evidence="4">Belongs to the mannose-6-phosphate isomerase type 1 family.</text>
</comment>
<dbReference type="CDD" id="cd07011">
    <property type="entry name" value="cupin_PMI_type_I_N"/>
    <property type="match status" value="1"/>
</dbReference>
<dbReference type="GO" id="GO:0008270">
    <property type="term" value="F:zinc ion binding"/>
    <property type="evidence" value="ECO:0007669"/>
    <property type="project" value="InterPro"/>
</dbReference>
<evidence type="ECO:0000256" key="11">
    <source>
        <dbReference type="ARBA" id="ARBA00030762"/>
    </source>
</evidence>
<feature type="binding site" evidence="12">
    <location>
        <position position="147"/>
    </location>
    <ligand>
        <name>Zn(2+)</name>
        <dbReference type="ChEBI" id="CHEBI:29105"/>
    </ligand>
</feature>
<evidence type="ECO:0000256" key="1">
    <source>
        <dbReference type="ARBA" id="ARBA00000757"/>
    </source>
</evidence>
<comment type="pathway">
    <text evidence="3">Nucleotide-sugar biosynthesis; GDP-alpha-D-mannose biosynthesis; alpha-D-mannose 1-phosphate from D-fructose 6-phosphate: step 1/2.</text>
</comment>
<dbReference type="GO" id="GO:0004476">
    <property type="term" value="F:mannose-6-phosphate isomerase activity"/>
    <property type="evidence" value="ECO:0007669"/>
    <property type="project" value="UniProtKB-EC"/>
</dbReference>
<comment type="catalytic activity">
    <reaction evidence="1">
        <text>D-mannose 6-phosphate = D-fructose 6-phosphate</text>
        <dbReference type="Rhea" id="RHEA:12356"/>
        <dbReference type="ChEBI" id="CHEBI:58735"/>
        <dbReference type="ChEBI" id="CHEBI:61527"/>
        <dbReference type="EC" id="5.3.1.8"/>
    </reaction>
</comment>
<dbReference type="PIRSF" id="PIRSF001480">
    <property type="entry name" value="Mannose-6-phosphate_isomerase"/>
    <property type="match status" value="1"/>
</dbReference>
<evidence type="ECO:0000256" key="5">
    <source>
        <dbReference type="ARBA" id="ARBA00011956"/>
    </source>
</evidence>
<dbReference type="InterPro" id="IPR046457">
    <property type="entry name" value="PMI_typeI_cat"/>
</dbReference>
<reference evidence="14 15" key="1">
    <citation type="journal article" date="2011" name="PLoS Genet.">
        <title>Genome sequencing and comparative transcriptomics of the model entomopathogenic fungi Metarhizium anisopliae and M. acridum.</title>
        <authorList>
            <person name="Gao Q."/>
            <person name="Jin K."/>
            <person name="Ying S.H."/>
            <person name="Zhang Y."/>
            <person name="Xiao G."/>
            <person name="Shang Y."/>
            <person name="Duan Z."/>
            <person name="Hu X."/>
            <person name="Xie X.Q."/>
            <person name="Zhou G."/>
            <person name="Peng G."/>
            <person name="Luo Z."/>
            <person name="Huang W."/>
            <person name="Wang B."/>
            <person name="Fang W."/>
            <person name="Wang S."/>
            <person name="Zhong Y."/>
            <person name="Ma L.J."/>
            <person name="St Leger R.J."/>
            <person name="Zhao G.P."/>
            <person name="Pei Y."/>
            <person name="Feng M.G."/>
            <person name="Xia Y."/>
            <person name="Wang C."/>
        </authorList>
    </citation>
    <scope>NUCLEOTIDE SEQUENCE [LARGE SCALE GENOMIC DNA]</scope>
    <source>
        <strain evidence="14 15">CQMa 102</strain>
    </source>
</reference>
<dbReference type="OMA" id="ISKKCHA"/>
<evidence type="ECO:0000256" key="9">
    <source>
        <dbReference type="ARBA" id="ARBA00023235"/>
    </source>
</evidence>
<feature type="binding site" evidence="12">
    <location>
        <position position="276"/>
    </location>
    <ligand>
        <name>Zn(2+)</name>
        <dbReference type="ChEBI" id="CHEBI:29105"/>
    </ligand>
</feature>
<dbReference type="STRING" id="655827.E9ECX2"/>
<dbReference type="NCBIfam" id="TIGR00218">
    <property type="entry name" value="manA"/>
    <property type="match status" value="1"/>
</dbReference>
<protein>
    <recommendedName>
        <fullName evidence="6">Mannose-6-phosphate isomerase</fullName>
        <ecNumber evidence="5">5.3.1.8</ecNumber>
    </recommendedName>
    <alternativeName>
        <fullName evidence="10">Phosphohexomutase</fullName>
    </alternativeName>
    <alternativeName>
        <fullName evidence="11">Phosphomannose isomerase</fullName>
    </alternativeName>
</protein>
<dbReference type="GO" id="GO:0009298">
    <property type="term" value="P:GDP-mannose biosynthetic process"/>
    <property type="evidence" value="ECO:0007669"/>
    <property type="project" value="UniProtKB-UniPathway"/>
</dbReference>
<name>E9ECX2_METAQ</name>
<comment type="cofactor">
    <cofactor evidence="12">
        <name>Zn(2+)</name>
        <dbReference type="ChEBI" id="CHEBI:29105"/>
    </cofactor>
    <text evidence="12">Binds 1 zinc ion per subunit.</text>
</comment>
<evidence type="ECO:0000256" key="10">
    <source>
        <dbReference type="ARBA" id="ARBA00029741"/>
    </source>
</evidence>
<dbReference type="EC" id="5.3.1.8" evidence="5"/>
<comment type="function">
    <text evidence="2">Involved in the synthesis of the GDP-mannose and dolichol-phosphate-mannose required for a number of critical mannosyl transfer reactions.</text>
</comment>
<feature type="domain" description="Phosphomannose isomerase type I catalytic" evidence="13">
    <location>
        <begin position="17"/>
        <end position="163"/>
    </location>
</feature>